<organism evidence="2 3">
    <name type="scientific">Cellvibrio zantedeschiae</name>
    <dbReference type="NCBI Taxonomy" id="1237077"/>
    <lineage>
        <taxon>Bacteria</taxon>
        <taxon>Pseudomonadati</taxon>
        <taxon>Pseudomonadota</taxon>
        <taxon>Gammaproteobacteria</taxon>
        <taxon>Cellvibrionales</taxon>
        <taxon>Cellvibrionaceae</taxon>
        <taxon>Cellvibrio</taxon>
    </lineage>
</organism>
<accession>A0ABQ3AQN9</accession>
<feature type="transmembrane region" description="Helical" evidence="1">
    <location>
        <begin position="847"/>
        <end position="869"/>
    </location>
</feature>
<keyword evidence="1" id="KW-0472">Membrane</keyword>
<evidence type="ECO:0000313" key="2">
    <source>
        <dbReference type="EMBL" id="GGY64776.1"/>
    </source>
</evidence>
<protein>
    <recommendedName>
        <fullName evidence="4">Spermidine synthase</fullName>
    </recommendedName>
</protein>
<feature type="transmembrane region" description="Helical" evidence="1">
    <location>
        <begin position="213"/>
        <end position="232"/>
    </location>
</feature>
<sequence length="881" mass="95470">MTVTDSISPDTSPAAFHEWSQTGLRQLLMYAAVGCVAGAIIALQIGVMRIFSEGSWAHFGSLVVSLAMLGFGLTSAVMCLARPWFERHWFGVIATSLALFAPLIVGANLAAQQLPFNPIFLVSDSQQKWRLVANFALYLLPFLAGSLFLGTVFLRAKNVFGRVYFADLLGSGLCGLLTLGALFLFRPDNLVLVPVLLAGIGGVLWFSGLGSRIWAIALAVISLVSIGAHLHLPDAAKIPKLSVSDYKGVSYARKFPDSKRQYEAVSPFGHLEVYSSSYLHFAPGLSDNASLNLEEMPANAYLGLYVDGDGPIGVMRELSNKDTAYFHYLPMIYPYLITNKPKTFVVQFGGGISTMVALHNSSSVTVGEANPAFLTAFRESDVLKKFTNDILNRVTVIPYDGRLFLANTRERYDVIDLSLADSAGLSNPGGFAIVEKYSYTKEAMQHYMRALSDAGTLSVTLWNKEEPPKSVLKLFATMAAAARANGDKDISQNFFVASSYLSTVTVLYKRGGFTADELTKLREHTSSMSFDEIYSPGIKVDLAKADHVFKDFHDSIFSAENSEAAAKEPSTNAPSAEVIADENALTVPASVLSQVAWQALIRDDWKGFSERYLFDVRPLTNNHPYFAAYVFPKDLPKITDRLELFQDEWGYLLLWATLAIACAAGLILIAIPMIAGWRTAFSHYPGKAQTIIFFACLGFGYITVEVGLIAQFIQALSNATVSASVLITGMLVFSGIGSFVSDKYAHSARVTLPKILLSVGALLIIYSLVLNPILNGIGGLPYALRLICCFALIAPPAFLMGFPMATGMGALTRLKKEHMFLWAWGVNGCFSVIGAALVPIIATSFGLATVIAVAGVAYIIAIPAFMGVLKPIKHAAIMEKA</sequence>
<feature type="transmembrane region" description="Helical" evidence="1">
    <location>
        <begin position="782"/>
        <end position="807"/>
    </location>
</feature>
<feature type="transmembrane region" description="Helical" evidence="1">
    <location>
        <begin position="649"/>
        <end position="671"/>
    </location>
</feature>
<feature type="transmembrane region" description="Helical" evidence="1">
    <location>
        <begin position="190"/>
        <end position="206"/>
    </location>
</feature>
<evidence type="ECO:0008006" key="4">
    <source>
        <dbReference type="Google" id="ProtNLM"/>
    </source>
</evidence>
<feature type="transmembrane region" description="Helical" evidence="1">
    <location>
        <begin position="27"/>
        <end position="51"/>
    </location>
</feature>
<evidence type="ECO:0000313" key="3">
    <source>
        <dbReference type="Proteomes" id="UP000619761"/>
    </source>
</evidence>
<feature type="transmembrane region" description="Helical" evidence="1">
    <location>
        <begin position="163"/>
        <end position="184"/>
    </location>
</feature>
<keyword evidence="3" id="KW-1185">Reference proteome</keyword>
<dbReference type="SUPFAM" id="SSF103473">
    <property type="entry name" value="MFS general substrate transporter"/>
    <property type="match status" value="1"/>
</dbReference>
<feature type="transmembrane region" description="Helical" evidence="1">
    <location>
        <begin position="752"/>
        <end position="770"/>
    </location>
</feature>
<feature type="transmembrane region" description="Helical" evidence="1">
    <location>
        <begin position="131"/>
        <end position="154"/>
    </location>
</feature>
<evidence type="ECO:0000256" key="1">
    <source>
        <dbReference type="SAM" id="Phobius"/>
    </source>
</evidence>
<dbReference type="InterPro" id="IPR036259">
    <property type="entry name" value="MFS_trans_sf"/>
</dbReference>
<gene>
    <name evidence="2" type="ORF">GCM10011613_05720</name>
</gene>
<keyword evidence="1" id="KW-1133">Transmembrane helix</keyword>
<feature type="transmembrane region" description="Helical" evidence="1">
    <location>
        <begin position="691"/>
        <end position="713"/>
    </location>
</feature>
<reference evidence="3" key="1">
    <citation type="journal article" date="2019" name="Int. J. Syst. Evol. Microbiol.">
        <title>The Global Catalogue of Microorganisms (GCM) 10K type strain sequencing project: providing services to taxonomists for standard genome sequencing and annotation.</title>
        <authorList>
            <consortium name="The Broad Institute Genomics Platform"/>
            <consortium name="The Broad Institute Genome Sequencing Center for Infectious Disease"/>
            <person name="Wu L."/>
            <person name="Ma J."/>
        </authorList>
    </citation>
    <scope>NUCLEOTIDE SEQUENCE [LARGE SCALE GENOMIC DNA]</scope>
    <source>
        <strain evidence="3">KCTC 32239</strain>
    </source>
</reference>
<dbReference type="Proteomes" id="UP000619761">
    <property type="component" value="Unassembled WGS sequence"/>
</dbReference>
<comment type="caution">
    <text evidence="2">The sequence shown here is derived from an EMBL/GenBank/DDBJ whole genome shotgun (WGS) entry which is preliminary data.</text>
</comment>
<dbReference type="InterPro" id="IPR029063">
    <property type="entry name" value="SAM-dependent_MTases_sf"/>
</dbReference>
<keyword evidence="1" id="KW-0812">Transmembrane</keyword>
<feature type="transmembrane region" description="Helical" evidence="1">
    <location>
        <begin position="819"/>
        <end position="841"/>
    </location>
</feature>
<proteinExistence type="predicted"/>
<feature type="transmembrane region" description="Helical" evidence="1">
    <location>
        <begin position="57"/>
        <end position="81"/>
    </location>
</feature>
<dbReference type="SUPFAM" id="SSF53335">
    <property type="entry name" value="S-adenosyl-L-methionine-dependent methyltransferases"/>
    <property type="match status" value="1"/>
</dbReference>
<feature type="transmembrane region" description="Helical" evidence="1">
    <location>
        <begin position="88"/>
        <end position="111"/>
    </location>
</feature>
<dbReference type="EMBL" id="BMYZ01000001">
    <property type="protein sequence ID" value="GGY64776.1"/>
    <property type="molecule type" value="Genomic_DNA"/>
</dbReference>
<dbReference type="Gene3D" id="3.40.50.150">
    <property type="entry name" value="Vaccinia Virus protein VP39"/>
    <property type="match status" value="1"/>
</dbReference>
<dbReference type="RefSeq" id="WP_229837586.1">
    <property type="nucleotide sequence ID" value="NZ_BMYZ01000001.1"/>
</dbReference>
<name>A0ABQ3AQN9_9GAMM</name>
<feature type="transmembrane region" description="Helical" evidence="1">
    <location>
        <begin position="719"/>
        <end position="740"/>
    </location>
</feature>